<sequence length="35" mass="3956">MSATCLFLNPVTRYFLVEALIINQEKICILSKLGI</sequence>
<name>A0A0A8YRI8_ARUDO</name>
<accession>A0A0A8YRI8</accession>
<dbReference type="EMBL" id="GBRH01269607">
    <property type="protein sequence ID" value="JAD28288.1"/>
    <property type="molecule type" value="Transcribed_RNA"/>
</dbReference>
<organism evidence="1">
    <name type="scientific">Arundo donax</name>
    <name type="common">Giant reed</name>
    <name type="synonym">Donax arundinaceus</name>
    <dbReference type="NCBI Taxonomy" id="35708"/>
    <lineage>
        <taxon>Eukaryota</taxon>
        <taxon>Viridiplantae</taxon>
        <taxon>Streptophyta</taxon>
        <taxon>Embryophyta</taxon>
        <taxon>Tracheophyta</taxon>
        <taxon>Spermatophyta</taxon>
        <taxon>Magnoliopsida</taxon>
        <taxon>Liliopsida</taxon>
        <taxon>Poales</taxon>
        <taxon>Poaceae</taxon>
        <taxon>PACMAD clade</taxon>
        <taxon>Arundinoideae</taxon>
        <taxon>Arundineae</taxon>
        <taxon>Arundo</taxon>
    </lineage>
</organism>
<dbReference type="AlphaFoldDB" id="A0A0A8YRI8"/>
<protein>
    <submittedName>
        <fullName evidence="1">Uncharacterized protein</fullName>
    </submittedName>
</protein>
<reference evidence="1" key="2">
    <citation type="journal article" date="2015" name="Data Brief">
        <title>Shoot transcriptome of the giant reed, Arundo donax.</title>
        <authorList>
            <person name="Barrero R.A."/>
            <person name="Guerrero F.D."/>
            <person name="Moolhuijzen P."/>
            <person name="Goolsby J.A."/>
            <person name="Tidwell J."/>
            <person name="Bellgard S.E."/>
            <person name="Bellgard M.I."/>
        </authorList>
    </citation>
    <scope>NUCLEOTIDE SEQUENCE</scope>
    <source>
        <tissue evidence="1">Shoot tissue taken approximately 20 cm above the soil surface</tissue>
    </source>
</reference>
<reference evidence="1" key="1">
    <citation type="submission" date="2014-09" db="EMBL/GenBank/DDBJ databases">
        <authorList>
            <person name="Magalhaes I.L.F."/>
            <person name="Oliveira U."/>
            <person name="Santos F.R."/>
            <person name="Vidigal T.H.D.A."/>
            <person name="Brescovit A.D."/>
            <person name="Santos A.J."/>
        </authorList>
    </citation>
    <scope>NUCLEOTIDE SEQUENCE</scope>
    <source>
        <tissue evidence="1">Shoot tissue taken approximately 20 cm above the soil surface</tissue>
    </source>
</reference>
<proteinExistence type="predicted"/>
<evidence type="ECO:0000313" key="1">
    <source>
        <dbReference type="EMBL" id="JAD28288.1"/>
    </source>
</evidence>